<keyword evidence="10" id="KW-0472">Membrane</keyword>
<feature type="binding site" evidence="9">
    <location>
        <begin position="278"/>
        <end position="281"/>
    </location>
    <ligand>
        <name>FMN</name>
        <dbReference type="ChEBI" id="CHEBI:58210"/>
    </ligand>
</feature>
<feature type="binding site" evidence="9">
    <location>
        <position position="572"/>
    </location>
    <ligand>
        <name>FAD</name>
        <dbReference type="ChEBI" id="CHEBI:57692"/>
    </ligand>
</feature>
<keyword evidence="7 9" id="KW-0521">NADP</keyword>
<evidence type="ECO:0000256" key="9">
    <source>
        <dbReference type="HAMAP-Rule" id="MF_03178"/>
    </source>
</evidence>
<evidence type="ECO:0000259" key="11">
    <source>
        <dbReference type="PROSITE" id="PS50902"/>
    </source>
</evidence>
<dbReference type="Proteomes" id="UP001201812">
    <property type="component" value="Unassembled WGS sequence"/>
</dbReference>
<evidence type="ECO:0000256" key="7">
    <source>
        <dbReference type="ARBA" id="ARBA00022857"/>
    </source>
</evidence>
<dbReference type="EC" id="1.18.1.-" evidence="9"/>
<dbReference type="Pfam" id="PF00175">
    <property type="entry name" value="NAD_binding_1"/>
    <property type="match status" value="1"/>
</dbReference>
<keyword evidence="8 9" id="KW-0560">Oxidoreductase</keyword>
<evidence type="ECO:0000256" key="5">
    <source>
        <dbReference type="ARBA" id="ARBA00022643"/>
    </source>
</evidence>
<dbReference type="InterPro" id="IPR017927">
    <property type="entry name" value="FAD-bd_FR_type"/>
</dbReference>
<comment type="similarity">
    <text evidence="9">In the C-terminal section; belongs to the flavoprotein pyridine nucleotide cytochrome reductase family.</text>
</comment>
<dbReference type="PRINTS" id="PR00369">
    <property type="entry name" value="FLAVODOXIN"/>
</dbReference>
<keyword evidence="4 9" id="KW-0285">Flavoprotein</keyword>
<dbReference type="PRINTS" id="PR00371">
    <property type="entry name" value="FPNCR"/>
</dbReference>
<comment type="similarity">
    <text evidence="9">In the N-terminal section; belongs to the flavodoxin family.</text>
</comment>
<dbReference type="SUPFAM" id="SSF63380">
    <property type="entry name" value="Riboflavin synthase domain-like"/>
    <property type="match status" value="1"/>
</dbReference>
<comment type="cofactor">
    <cofactor evidence="1 9">
        <name>FMN</name>
        <dbReference type="ChEBI" id="CHEBI:58210"/>
    </cofactor>
</comment>
<feature type="transmembrane region" description="Helical" evidence="10">
    <location>
        <begin position="164"/>
        <end position="186"/>
    </location>
</feature>
<dbReference type="FunFam" id="3.40.50.360:FF:000034">
    <property type="entry name" value="NADPH-dependent diflavin oxidoreductase 1"/>
    <property type="match status" value="1"/>
</dbReference>
<dbReference type="PANTHER" id="PTHR19384">
    <property type="entry name" value="NITRIC OXIDE SYNTHASE-RELATED"/>
    <property type="match status" value="1"/>
</dbReference>
<gene>
    <name evidence="13" type="ORF">DdX_08133</name>
</gene>
<reference evidence="13" key="1">
    <citation type="submission" date="2022-01" db="EMBL/GenBank/DDBJ databases">
        <title>Genome Sequence Resource for Two Populations of Ditylenchus destructor, the Migratory Endoparasitic Phytonematode.</title>
        <authorList>
            <person name="Zhang H."/>
            <person name="Lin R."/>
            <person name="Xie B."/>
        </authorList>
    </citation>
    <scope>NUCLEOTIDE SEQUENCE</scope>
    <source>
        <strain evidence="13">BazhouSP</strain>
    </source>
</reference>
<dbReference type="SUPFAM" id="SSF52218">
    <property type="entry name" value="Flavoproteins"/>
    <property type="match status" value="1"/>
</dbReference>
<feature type="domain" description="Flavodoxin-like" evidence="11">
    <location>
        <begin position="225"/>
        <end position="370"/>
    </location>
</feature>
<dbReference type="PROSITE" id="PS50902">
    <property type="entry name" value="FLAVODOXIN_LIKE"/>
    <property type="match status" value="1"/>
</dbReference>
<protein>
    <recommendedName>
        <fullName evidence="9">NADPH-dependent diflavin oxidoreductase 1</fullName>
        <ecNumber evidence="9">1.18.1.-</ecNumber>
    </recommendedName>
    <alternativeName>
        <fullName evidence="9">NADPH-dependent FMN and FAD-containing oxidoreductase</fullName>
    </alternativeName>
</protein>
<evidence type="ECO:0000256" key="1">
    <source>
        <dbReference type="ARBA" id="ARBA00001917"/>
    </source>
</evidence>
<dbReference type="AlphaFoldDB" id="A0AAD4R110"/>
<comment type="caution">
    <text evidence="13">The sequence shown here is derived from an EMBL/GenBank/DDBJ whole genome shotgun (WGS) entry which is preliminary data.</text>
</comment>
<evidence type="ECO:0000256" key="4">
    <source>
        <dbReference type="ARBA" id="ARBA00022630"/>
    </source>
</evidence>
<dbReference type="InterPro" id="IPR001094">
    <property type="entry name" value="Flavdoxin-like"/>
</dbReference>
<comment type="similarity">
    <text evidence="9">Belongs to the NADPH-dependent diflavin oxidoreductase NDOR1 family.</text>
</comment>
<dbReference type="InterPro" id="IPR008254">
    <property type="entry name" value="Flavodoxin/NO_synth"/>
</dbReference>
<dbReference type="InterPro" id="IPR003097">
    <property type="entry name" value="CysJ-like_FAD-binding"/>
</dbReference>
<dbReference type="Pfam" id="PF00258">
    <property type="entry name" value="Flavodoxin_1"/>
    <property type="match status" value="1"/>
</dbReference>
<feature type="transmembrane region" description="Helical" evidence="10">
    <location>
        <begin position="132"/>
        <end position="152"/>
    </location>
</feature>
<evidence type="ECO:0000313" key="13">
    <source>
        <dbReference type="EMBL" id="KAI1714864.1"/>
    </source>
</evidence>
<dbReference type="GO" id="GO:0010181">
    <property type="term" value="F:FMN binding"/>
    <property type="evidence" value="ECO:0007669"/>
    <property type="project" value="UniProtKB-UniRule"/>
</dbReference>
<dbReference type="InterPro" id="IPR017938">
    <property type="entry name" value="Riboflavin_synthase-like_b-brl"/>
</dbReference>
<keyword evidence="6 9" id="KW-0274">FAD</keyword>
<evidence type="ECO:0000313" key="14">
    <source>
        <dbReference type="Proteomes" id="UP001201812"/>
    </source>
</evidence>
<proteinExistence type="inferred from homology"/>
<evidence type="ECO:0000256" key="2">
    <source>
        <dbReference type="ARBA" id="ARBA00001974"/>
    </source>
</evidence>
<keyword evidence="14" id="KW-1185">Reference proteome</keyword>
<feature type="domain" description="FAD-binding FR-type" evidence="12">
    <location>
        <begin position="417"/>
        <end position="680"/>
    </location>
</feature>
<dbReference type="HAMAP" id="MF_03178">
    <property type="entry name" value="NDOR1"/>
    <property type="match status" value="1"/>
</dbReference>
<keyword evidence="10" id="KW-1133">Transmembrane helix</keyword>
<evidence type="ECO:0000259" key="12">
    <source>
        <dbReference type="PROSITE" id="PS51384"/>
    </source>
</evidence>
<sequence>MFTDNSSLVEFFQQKLTEFSPTAAFKYVDTYLVLSVLECVLAVACFAIATNLVGFEFMQLFRLFRRWSADEIEFRRLSKLIAEVTSKMTKLSPVNDFAQYFKQDRIRNKLMDQRNAISQRISRDSFLGSMKVMLFARALFMLISMVLVWHVGNSLIIARIDSNLFFPFNFLLLFPASFNLFGFWLPGDGSENGSGDEIPIPLFNFLVMALFVRNHYIRRMTKASLLILFGSETGAAQDAAETVWREARQRRVPARVMAFDDYDIEMIPQEIFVIFVVATSGQGELPTNMRQNWRRLLSKKLQPNAYLAKVNIAVMGLGDSSYQKYNFAGKKVYRRLIQLGAIAVQKLGLADDQHPLGVDAAFEPWKTDLWNGIEALKIFEDMTSDIDPNLPLPSKYLLDFEIGKSNSSMGSLQHAPSDFLPLEVLSNKRVTAEDHFQDTRLITFSLESTEDVESRFKYRPGDVLNVYPYNLQHSVNMVILALEACKNRLDVPFVIQPAEENIPPPPTWLFPGQSATLRICLERYFDLQMVPRRSFLAMLSKFAKDSMEKDRLQELASAQGLDDYLDYCQRPRRTVAELLRDFPSTSASLLPQQLFDVMSAIRPRAFSIASSPDSTPHVIQLLVARVVYKARRMAESRRGICSNFICDLTPGNKITEFIATIWKYLAPLLLVGPGTGVAPFRSIIHTNERQNGNSVQILLFFGCRNSSKDFYFEDDWKECRHLTLATAFSRDQLEKFYVQHAIVQNEHVWEYLRNPNAKILIAGSANEMPKEVIKALKRVAESNGVDNVDDYFEELEKRNRIQFETWS</sequence>
<comment type="catalytic activity">
    <reaction evidence="9">
        <text>2 oxidized [2Fe-2S]-[protein] + NADPH = 2 reduced [2Fe-2S]-[protein] + NADP(+) + H(+)</text>
        <dbReference type="Rhea" id="RHEA:67716"/>
        <dbReference type="Rhea" id="RHEA-COMP:17327"/>
        <dbReference type="Rhea" id="RHEA-COMP:17328"/>
        <dbReference type="ChEBI" id="CHEBI:15378"/>
        <dbReference type="ChEBI" id="CHEBI:33737"/>
        <dbReference type="ChEBI" id="CHEBI:33738"/>
        <dbReference type="ChEBI" id="CHEBI:57783"/>
        <dbReference type="ChEBI" id="CHEBI:58349"/>
    </reaction>
</comment>
<accession>A0AAD4R110</accession>
<feature type="transmembrane region" description="Helical" evidence="10">
    <location>
        <begin position="198"/>
        <end position="216"/>
    </location>
</feature>
<dbReference type="InterPro" id="IPR029039">
    <property type="entry name" value="Flavoprotein-like_sf"/>
</dbReference>
<keyword evidence="3 9" id="KW-0963">Cytoplasm</keyword>
<dbReference type="PROSITE" id="PS51384">
    <property type="entry name" value="FAD_FR"/>
    <property type="match status" value="1"/>
</dbReference>
<dbReference type="Gene3D" id="3.40.50.360">
    <property type="match status" value="1"/>
</dbReference>
<dbReference type="Pfam" id="PF00667">
    <property type="entry name" value="FAD_binding_1"/>
    <property type="match status" value="1"/>
</dbReference>
<dbReference type="GO" id="GO:0160246">
    <property type="term" value="F:NADPH-iron-sulfur [2Fe-2S] protein oxidoreductase activity"/>
    <property type="evidence" value="ECO:0007669"/>
    <property type="project" value="InterPro"/>
</dbReference>
<dbReference type="InterPro" id="IPR039261">
    <property type="entry name" value="FNR_nucleotide-bd"/>
</dbReference>
<dbReference type="Gene3D" id="3.40.50.80">
    <property type="entry name" value="Nucleotide-binding domain of ferredoxin-NADP reductase (FNR) module"/>
    <property type="match status" value="1"/>
</dbReference>
<feature type="binding site" evidence="9">
    <location>
        <begin position="604"/>
        <end position="607"/>
    </location>
    <ligand>
        <name>FAD</name>
        <dbReference type="ChEBI" id="CHEBI:57692"/>
    </ligand>
</feature>
<evidence type="ECO:0000256" key="6">
    <source>
        <dbReference type="ARBA" id="ARBA00022827"/>
    </source>
</evidence>
<evidence type="ECO:0000256" key="8">
    <source>
        <dbReference type="ARBA" id="ARBA00023002"/>
    </source>
</evidence>
<feature type="transmembrane region" description="Helical" evidence="10">
    <location>
        <begin position="31"/>
        <end position="55"/>
    </location>
</feature>
<dbReference type="FunFam" id="3.40.50.80:FF:000032">
    <property type="entry name" value="NADPH-dependent diflavin oxidoreductase 1"/>
    <property type="match status" value="1"/>
</dbReference>
<dbReference type="InterPro" id="IPR001433">
    <property type="entry name" value="OxRdtase_FAD/NAD-bd"/>
</dbReference>
<name>A0AAD4R110_9BILA</name>
<dbReference type="Gene3D" id="2.40.30.10">
    <property type="entry name" value="Translation factors"/>
    <property type="match status" value="1"/>
</dbReference>
<keyword evidence="5 9" id="KW-0288">FMN</keyword>
<dbReference type="GO" id="GO:0016226">
    <property type="term" value="P:iron-sulfur cluster assembly"/>
    <property type="evidence" value="ECO:0007669"/>
    <property type="project" value="UniProtKB-UniRule"/>
</dbReference>
<dbReference type="GO" id="GO:0016651">
    <property type="term" value="F:oxidoreductase activity, acting on NAD(P)H"/>
    <property type="evidence" value="ECO:0007669"/>
    <property type="project" value="UniProtKB-UniRule"/>
</dbReference>
<comment type="function">
    <text evidence="9">NADPH-dependent reductase which is a central component of the cytosolic iron-sulfur (Fe-S) protein assembly (CIA) machinery. Transfers electrons from NADPH via its FAD and FMN prosthetic groups to the [2Fe-2S] cluster of the anamorsin/DRE2 homolog, another key component of the CIA machinery. In turn, this reduced cluster provides electrons for assembly of cytosolic iron-sulfur cluster proteins.</text>
</comment>
<feature type="binding site" evidence="9">
    <location>
        <begin position="639"/>
        <end position="642"/>
    </location>
    <ligand>
        <name>FAD</name>
        <dbReference type="ChEBI" id="CHEBI:57692"/>
    </ligand>
</feature>
<dbReference type="InterPro" id="IPR001709">
    <property type="entry name" value="Flavoprot_Pyr_Nucl_cyt_Rdtase"/>
</dbReference>
<keyword evidence="10" id="KW-0812">Transmembrane</keyword>
<dbReference type="InterPro" id="IPR023173">
    <property type="entry name" value="NADPH_Cyt_P450_Rdtase_alpha"/>
</dbReference>
<dbReference type="Gene3D" id="1.20.990.10">
    <property type="entry name" value="NADPH-cytochrome p450 Reductase, Chain A, domain 3"/>
    <property type="match status" value="1"/>
</dbReference>
<feature type="binding site" evidence="9">
    <location>
        <begin position="729"/>
        <end position="730"/>
    </location>
    <ligand>
        <name>NADP(+)</name>
        <dbReference type="ChEBI" id="CHEBI:58349"/>
    </ligand>
</feature>
<dbReference type="InterPro" id="IPR028879">
    <property type="entry name" value="NDOR1"/>
</dbReference>
<feature type="binding site" evidence="9">
    <location>
        <position position="675"/>
    </location>
    <ligand>
        <name>NADP(+)</name>
        <dbReference type="ChEBI" id="CHEBI:58349"/>
    </ligand>
</feature>
<feature type="binding site" evidence="9">
    <location>
        <begin position="317"/>
        <end position="326"/>
    </location>
    <ligand>
        <name>FMN</name>
        <dbReference type="ChEBI" id="CHEBI:58210"/>
    </ligand>
</feature>
<evidence type="ECO:0000256" key="3">
    <source>
        <dbReference type="ARBA" id="ARBA00022490"/>
    </source>
</evidence>
<comment type="caution">
    <text evidence="9">Lacks conserved residue(s) required for the propagation of feature annotation.</text>
</comment>
<comment type="cofactor">
    <cofactor evidence="2 9">
        <name>FAD</name>
        <dbReference type="ChEBI" id="CHEBI:57692"/>
    </cofactor>
</comment>
<dbReference type="GO" id="GO:0005829">
    <property type="term" value="C:cytosol"/>
    <property type="evidence" value="ECO:0007669"/>
    <property type="project" value="TreeGrafter"/>
</dbReference>
<dbReference type="GO" id="GO:0050661">
    <property type="term" value="F:NADP binding"/>
    <property type="evidence" value="ECO:0007669"/>
    <property type="project" value="UniProtKB-UniRule"/>
</dbReference>
<dbReference type="SUPFAM" id="SSF52343">
    <property type="entry name" value="Ferredoxin reductase-like, C-terminal NADP-linked domain"/>
    <property type="match status" value="1"/>
</dbReference>
<dbReference type="GO" id="GO:0050660">
    <property type="term" value="F:flavin adenine dinucleotide binding"/>
    <property type="evidence" value="ECO:0007669"/>
    <property type="project" value="UniProtKB-UniRule"/>
</dbReference>
<dbReference type="EMBL" id="JAKKPZ010000012">
    <property type="protein sequence ID" value="KAI1714864.1"/>
    <property type="molecule type" value="Genomic_DNA"/>
</dbReference>
<feature type="binding site" evidence="9">
    <location>
        <position position="352"/>
    </location>
    <ligand>
        <name>FMN</name>
        <dbReference type="ChEBI" id="CHEBI:58210"/>
    </ligand>
</feature>
<feature type="binding site" evidence="9">
    <location>
        <position position="806"/>
    </location>
    <ligand>
        <name>FAD</name>
        <dbReference type="ChEBI" id="CHEBI:57692"/>
    </ligand>
</feature>
<organism evidence="13 14">
    <name type="scientific">Ditylenchus destructor</name>
    <dbReference type="NCBI Taxonomy" id="166010"/>
    <lineage>
        <taxon>Eukaryota</taxon>
        <taxon>Metazoa</taxon>
        <taxon>Ecdysozoa</taxon>
        <taxon>Nematoda</taxon>
        <taxon>Chromadorea</taxon>
        <taxon>Rhabditida</taxon>
        <taxon>Tylenchina</taxon>
        <taxon>Tylenchomorpha</taxon>
        <taxon>Sphaerularioidea</taxon>
        <taxon>Anguinidae</taxon>
        <taxon>Anguininae</taxon>
        <taxon>Ditylenchus</taxon>
    </lineage>
</organism>
<feature type="binding site" evidence="9">
    <location>
        <begin position="735"/>
        <end position="739"/>
    </location>
    <ligand>
        <name>NADP(+)</name>
        <dbReference type="ChEBI" id="CHEBI:58349"/>
    </ligand>
</feature>
<comment type="subcellular location">
    <subcellularLocation>
        <location evidence="9">Cytoplasm</location>
    </subcellularLocation>
</comment>
<evidence type="ECO:0000256" key="10">
    <source>
        <dbReference type="SAM" id="Phobius"/>
    </source>
</evidence>
<dbReference type="PANTHER" id="PTHR19384:SF10">
    <property type="entry name" value="NADPH-DEPENDENT DIFLAVIN OXIDOREDUCTASE 1"/>
    <property type="match status" value="1"/>
</dbReference>